<evidence type="ECO:0000313" key="1">
    <source>
        <dbReference type="EMBL" id="CAI9111982.1"/>
    </source>
</evidence>
<feature type="non-terminal residue" evidence="1">
    <location>
        <position position="1"/>
    </location>
</feature>
<reference evidence="1" key="1">
    <citation type="submission" date="2023-03" db="EMBL/GenBank/DDBJ databases">
        <authorList>
            <person name="Julca I."/>
        </authorList>
    </citation>
    <scope>NUCLEOTIDE SEQUENCE</scope>
</reference>
<evidence type="ECO:0000313" key="2">
    <source>
        <dbReference type="Proteomes" id="UP001161247"/>
    </source>
</evidence>
<sequence length="50" mass="5882">IFEVTPAFHILEIKNQMEIFRISKDENGLRPGLQDGGWVWQGEYKHLDPK</sequence>
<keyword evidence="2" id="KW-1185">Reference proteome</keyword>
<dbReference type="AlphaFoldDB" id="A0AAV1DY53"/>
<name>A0AAV1DY53_OLDCO</name>
<organism evidence="1 2">
    <name type="scientific">Oldenlandia corymbosa var. corymbosa</name>
    <dbReference type="NCBI Taxonomy" id="529605"/>
    <lineage>
        <taxon>Eukaryota</taxon>
        <taxon>Viridiplantae</taxon>
        <taxon>Streptophyta</taxon>
        <taxon>Embryophyta</taxon>
        <taxon>Tracheophyta</taxon>
        <taxon>Spermatophyta</taxon>
        <taxon>Magnoliopsida</taxon>
        <taxon>eudicotyledons</taxon>
        <taxon>Gunneridae</taxon>
        <taxon>Pentapetalae</taxon>
        <taxon>asterids</taxon>
        <taxon>lamiids</taxon>
        <taxon>Gentianales</taxon>
        <taxon>Rubiaceae</taxon>
        <taxon>Rubioideae</taxon>
        <taxon>Spermacoceae</taxon>
        <taxon>Hedyotis-Oldenlandia complex</taxon>
        <taxon>Oldenlandia</taxon>
    </lineage>
</organism>
<dbReference type="Proteomes" id="UP001161247">
    <property type="component" value="Chromosome 7"/>
</dbReference>
<gene>
    <name evidence="1" type="ORF">OLC1_LOCUS19259</name>
</gene>
<accession>A0AAV1DY53</accession>
<proteinExistence type="predicted"/>
<dbReference type="EMBL" id="OX459124">
    <property type="protein sequence ID" value="CAI9111982.1"/>
    <property type="molecule type" value="Genomic_DNA"/>
</dbReference>
<protein>
    <submittedName>
        <fullName evidence="1">OLC1v1012338C1</fullName>
    </submittedName>
</protein>